<evidence type="ECO:0000313" key="12">
    <source>
        <dbReference type="Proteomes" id="UP001057877"/>
    </source>
</evidence>
<accession>A0ABY5SJ22</accession>
<keyword evidence="9" id="KW-0812">Transmembrane</keyword>
<comment type="function">
    <text evidence="1">Removes C-terminal D-alanyl residues from sugar-peptide cell wall precursors.</text>
</comment>
<name>A0ABY5SJ22_9BACL</name>
<dbReference type="PANTHER" id="PTHR21581:SF33">
    <property type="entry name" value="D-ALANYL-D-ALANINE CARBOXYPEPTIDASE DACB"/>
    <property type="match status" value="1"/>
</dbReference>
<protein>
    <submittedName>
        <fullName evidence="11">D-alanyl-D-alanine carboxypeptidase</fullName>
    </submittedName>
</protein>
<evidence type="ECO:0000256" key="8">
    <source>
        <dbReference type="RuleBase" id="RU004016"/>
    </source>
</evidence>
<evidence type="ECO:0000256" key="3">
    <source>
        <dbReference type="ARBA" id="ARBA00022729"/>
    </source>
</evidence>
<dbReference type="SUPFAM" id="SSF69189">
    <property type="entry name" value="Penicillin-binding protein associated domain"/>
    <property type="match status" value="1"/>
</dbReference>
<dbReference type="RefSeq" id="WP_258389493.1">
    <property type="nucleotide sequence ID" value="NZ_CP091430.1"/>
</dbReference>
<sequence length="406" mass="45249">MLGSNKKLSFIPYMVLLSFFAVHPISTKAEEGILQPDIHAQAAVLIDAKTGSVLLKKNETDVLYPASITKIVTGIIALETAKPYDRVTVSKEARYEDGTRVYLSEGEQQSMINLIYALMMNSGNDAATAIAEHIDGSKKAFAERMNAFVKEKAGATNTQFQNPHGLHDKAHYTTALDMAKIAQYAMQNETFRKIVGTKTKPWDGNEWDSDLVNHNKLLWTYEGATGIKNGFTDQSRFTLVASARREDTELIGVLLKSDSKEATFSDMTHLFDYGFEKFETKQIIDANQTMVSEGKENPLTFIAKEAAWITVKKTEQPELKVDSDGNLWVSNAAGGPERAARLVPVKLPQVVNDISAPPVKRLFVWHYLITFFWAAMIGFLIVIAAAIRRKNKSVQTRNQVDLFHAP</sequence>
<dbReference type="Proteomes" id="UP001057877">
    <property type="component" value="Chromosome"/>
</dbReference>
<keyword evidence="5" id="KW-0133">Cell shape</keyword>
<dbReference type="Pfam" id="PF00768">
    <property type="entry name" value="Peptidase_S11"/>
    <property type="match status" value="1"/>
</dbReference>
<keyword evidence="11" id="KW-0121">Carboxypeptidase</keyword>
<dbReference type="InterPro" id="IPR001967">
    <property type="entry name" value="Peptidase_S11_N"/>
</dbReference>
<dbReference type="GO" id="GO:0004180">
    <property type="term" value="F:carboxypeptidase activity"/>
    <property type="evidence" value="ECO:0007669"/>
    <property type="project" value="UniProtKB-KW"/>
</dbReference>
<keyword evidence="7" id="KW-0961">Cell wall biogenesis/degradation</keyword>
<keyword evidence="3" id="KW-0732">Signal</keyword>
<evidence type="ECO:0000256" key="2">
    <source>
        <dbReference type="ARBA" id="ARBA00007164"/>
    </source>
</evidence>
<feature type="domain" description="Peptidase S11 D-alanyl-D-alanine carboxypeptidase A N-terminal" evidence="10">
    <location>
        <begin position="35"/>
        <end position="257"/>
    </location>
</feature>
<organism evidence="11 12">
    <name type="scientific">Paenibacillus spongiae</name>
    <dbReference type="NCBI Taxonomy" id="2909671"/>
    <lineage>
        <taxon>Bacteria</taxon>
        <taxon>Bacillati</taxon>
        <taxon>Bacillota</taxon>
        <taxon>Bacilli</taxon>
        <taxon>Bacillales</taxon>
        <taxon>Paenibacillaceae</taxon>
        <taxon>Paenibacillus</taxon>
    </lineage>
</organism>
<reference evidence="11" key="1">
    <citation type="submission" date="2022-01" db="EMBL/GenBank/DDBJ databases">
        <title>Paenibacillus spongiae sp. nov., isolated from marine sponge.</title>
        <authorList>
            <person name="Li Z."/>
            <person name="Zhang M."/>
        </authorList>
    </citation>
    <scope>NUCLEOTIDE SEQUENCE</scope>
    <source>
        <strain evidence="11">PHS-Z3</strain>
    </source>
</reference>
<gene>
    <name evidence="11" type="ORF">L1F29_17055</name>
</gene>
<evidence type="ECO:0000256" key="1">
    <source>
        <dbReference type="ARBA" id="ARBA00003217"/>
    </source>
</evidence>
<keyword evidence="9" id="KW-0472">Membrane</keyword>
<dbReference type="SUPFAM" id="SSF56601">
    <property type="entry name" value="beta-lactamase/transpeptidase-like"/>
    <property type="match status" value="1"/>
</dbReference>
<dbReference type="PRINTS" id="PR00725">
    <property type="entry name" value="DADACBPTASE1"/>
</dbReference>
<evidence type="ECO:0000256" key="9">
    <source>
        <dbReference type="SAM" id="Phobius"/>
    </source>
</evidence>
<dbReference type="InterPro" id="IPR012338">
    <property type="entry name" value="Beta-lactam/transpept-like"/>
</dbReference>
<keyword evidence="4" id="KW-0378">Hydrolase</keyword>
<feature type="transmembrane region" description="Helical" evidence="9">
    <location>
        <begin position="364"/>
        <end position="387"/>
    </location>
</feature>
<keyword evidence="6" id="KW-0573">Peptidoglycan synthesis</keyword>
<dbReference type="PANTHER" id="PTHR21581">
    <property type="entry name" value="D-ALANYL-D-ALANINE CARBOXYPEPTIDASE"/>
    <property type="match status" value="1"/>
</dbReference>
<dbReference type="InterPro" id="IPR018044">
    <property type="entry name" value="Peptidase_S11"/>
</dbReference>
<evidence type="ECO:0000256" key="4">
    <source>
        <dbReference type="ARBA" id="ARBA00022801"/>
    </source>
</evidence>
<keyword evidence="12" id="KW-1185">Reference proteome</keyword>
<keyword evidence="9" id="KW-1133">Transmembrane helix</keyword>
<evidence type="ECO:0000256" key="6">
    <source>
        <dbReference type="ARBA" id="ARBA00022984"/>
    </source>
</evidence>
<evidence type="ECO:0000313" key="11">
    <source>
        <dbReference type="EMBL" id="UVI33440.1"/>
    </source>
</evidence>
<dbReference type="EMBL" id="CP091430">
    <property type="protein sequence ID" value="UVI33440.1"/>
    <property type="molecule type" value="Genomic_DNA"/>
</dbReference>
<evidence type="ECO:0000256" key="7">
    <source>
        <dbReference type="ARBA" id="ARBA00023316"/>
    </source>
</evidence>
<comment type="similarity">
    <text evidence="2 8">Belongs to the peptidase S11 family.</text>
</comment>
<dbReference type="Gene3D" id="3.40.710.10">
    <property type="entry name" value="DD-peptidase/beta-lactamase superfamily"/>
    <property type="match status" value="1"/>
</dbReference>
<evidence type="ECO:0000256" key="5">
    <source>
        <dbReference type="ARBA" id="ARBA00022960"/>
    </source>
</evidence>
<dbReference type="InterPro" id="IPR015956">
    <property type="entry name" value="Peniciliin-bd_prot_C_sf"/>
</dbReference>
<keyword evidence="11" id="KW-0645">Protease</keyword>
<proteinExistence type="inferred from homology"/>
<evidence type="ECO:0000259" key="10">
    <source>
        <dbReference type="Pfam" id="PF00768"/>
    </source>
</evidence>